<dbReference type="GO" id="GO:0016747">
    <property type="term" value="F:acyltransferase activity, transferring groups other than amino-acyl groups"/>
    <property type="evidence" value="ECO:0007669"/>
    <property type="project" value="InterPro"/>
</dbReference>
<name>A0A6M3TCU2_9CAUD</name>
<proteinExistence type="predicted"/>
<dbReference type="Pfam" id="PF00583">
    <property type="entry name" value="Acetyltransf_1"/>
    <property type="match status" value="1"/>
</dbReference>
<dbReference type="Gene3D" id="3.40.630.30">
    <property type="match status" value="1"/>
</dbReference>
<reference evidence="2 3" key="1">
    <citation type="journal article" date="2020" name="Microb. Biotechnol.">
        <title>Phage biocontrol to combat Pseudomonas syringae pathogens causing disease in cherry.</title>
        <authorList>
            <person name="Rabiey M."/>
            <person name="Roy S.R."/>
            <person name="Holtappels D."/>
            <person name="Franceschetti L."/>
            <person name="Quilty B.J."/>
            <person name="Creeth R."/>
            <person name="Sundin G.W."/>
            <person name="Wagemans J."/>
            <person name="Lavigne R."/>
            <person name="Jackson R.W."/>
        </authorList>
    </citation>
    <scope>NUCLEOTIDE SEQUENCE [LARGE SCALE GENOMIC DNA]</scope>
</reference>
<keyword evidence="3" id="KW-1185">Reference proteome</keyword>
<dbReference type="EMBL" id="MT104468">
    <property type="protein sequence ID" value="QJD54803.1"/>
    <property type="molecule type" value="Genomic_DNA"/>
</dbReference>
<dbReference type="InterPro" id="IPR016181">
    <property type="entry name" value="Acyl_CoA_acyltransferase"/>
</dbReference>
<organism evidence="2 3">
    <name type="scientific">Pseudomonas phage MR5</name>
    <dbReference type="NCBI Taxonomy" id="2711172"/>
    <lineage>
        <taxon>Viruses</taxon>
        <taxon>Duplodnaviria</taxon>
        <taxon>Heunggongvirae</taxon>
        <taxon>Uroviricota</taxon>
        <taxon>Caudoviricetes</taxon>
        <taxon>Autographivirales</taxon>
        <taxon>Autoscriptoviridae</taxon>
        <taxon>Krylovirinae</taxon>
        <taxon>Mojovirus</taxon>
        <taxon>Mojovirus MR5</taxon>
    </lineage>
</organism>
<dbReference type="Proteomes" id="UP000501738">
    <property type="component" value="Segment"/>
</dbReference>
<dbReference type="CDD" id="cd04301">
    <property type="entry name" value="NAT_SF"/>
    <property type="match status" value="1"/>
</dbReference>
<dbReference type="InterPro" id="IPR000182">
    <property type="entry name" value="GNAT_dom"/>
</dbReference>
<evidence type="ECO:0000259" key="1">
    <source>
        <dbReference type="Pfam" id="PF00583"/>
    </source>
</evidence>
<accession>A0A6M3TCU2</accession>
<gene>
    <name evidence="2" type="ORF">PssvBMR5_gp35</name>
</gene>
<evidence type="ECO:0000313" key="3">
    <source>
        <dbReference type="Proteomes" id="UP000501738"/>
    </source>
</evidence>
<keyword evidence="2" id="KW-0808">Transferase</keyword>
<feature type="domain" description="N-acetyltransferase" evidence="1">
    <location>
        <begin position="38"/>
        <end position="116"/>
    </location>
</feature>
<protein>
    <submittedName>
        <fullName evidence="2">Putative GNAT family N-acetyltransferase</fullName>
    </submittedName>
</protein>
<sequence length="139" mass="15679">MNVSVVPRAEGETTYVVDLLPSALLNVPEMGWGGSEEEVRLRVCEQTEQIDRYEFVAIETGRVVGCAVLAPDEDIHVGPCLTIMWNYIIPEYRGALGMRFHRLAIRLAKHLGLPVLAYTHRKGVGQYSITYRRLHGQKD</sequence>
<dbReference type="SUPFAM" id="SSF55729">
    <property type="entry name" value="Acyl-CoA N-acyltransferases (Nat)"/>
    <property type="match status" value="1"/>
</dbReference>
<evidence type="ECO:0000313" key="2">
    <source>
        <dbReference type="EMBL" id="QJD54803.1"/>
    </source>
</evidence>